<keyword evidence="3" id="KW-1185">Reference proteome</keyword>
<organism evidence="2 3">
    <name type="scientific">Geodermatophilus maliterrae</name>
    <dbReference type="NCBI Taxonomy" id="3162531"/>
    <lineage>
        <taxon>Bacteria</taxon>
        <taxon>Bacillati</taxon>
        <taxon>Actinomycetota</taxon>
        <taxon>Actinomycetes</taxon>
        <taxon>Geodermatophilales</taxon>
        <taxon>Geodermatophilaceae</taxon>
        <taxon>Geodermatophilus</taxon>
    </lineage>
</organism>
<sequence length="169" mass="17016">MALTPDGAAPGAAVPDGAAPGAEPPVPPVPDLLATATEAARREDATLPPPPALLRRVMDAVRAEPRRPGLALVLSDVPGARVEVAEAAAVRVLRAAVDGLGDVRAGACRVAVDGTAEQRVLRVTLTVTARAGLPLPELAERVRARVAAAGEEAFGLPVAAVDVTVADVT</sequence>
<evidence type="ECO:0000256" key="1">
    <source>
        <dbReference type="SAM" id="MobiDB-lite"/>
    </source>
</evidence>
<accession>A0ABV3XFB6</accession>
<dbReference type="RefSeq" id="WP_369206946.1">
    <property type="nucleotide sequence ID" value="NZ_JBFNXQ010000036.1"/>
</dbReference>
<dbReference type="EMBL" id="JBFNXQ010000036">
    <property type="protein sequence ID" value="MEX5719273.1"/>
    <property type="molecule type" value="Genomic_DNA"/>
</dbReference>
<reference evidence="2 3" key="1">
    <citation type="submission" date="2024-06" db="EMBL/GenBank/DDBJ databases">
        <title>Draft genome sequence of Geodermatophilus badlandi, a novel member of the Geodermatophilaceae isolated from badland sedimentary rocks in the Red desert, Wyoming, USA.</title>
        <authorList>
            <person name="Ben Tekaya S."/>
            <person name="Nouioui I."/>
            <person name="Flores G.M."/>
            <person name="Shaal M.N."/>
            <person name="Bredoire F."/>
            <person name="Basile F."/>
            <person name="Van Diepen L."/>
            <person name="Ward N.L."/>
        </authorList>
    </citation>
    <scope>NUCLEOTIDE SEQUENCE [LARGE SCALE GENOMIC DNA]</scope>
    <source>
        <strain evidence="2 3">WL48A</strain>
    </source>
</reference>
<evidence type="ECO:0000313" key="2">
    <source>
        <dbReference type="EMBL" id="MEX5719273.1"/>
    </source>
</evidence>
<proteinExistence type="predicted"/>
<evidence type="ECO:0000313" key="3">
    <source>
        <dbReference type="Proteomes" id="UP001560045"/>
    </source>
</evidence>
<gene>
    <name evidence="2" type="ORF">ABQ292_12960</name>
</gene>
<protein>
    <recommendedName>
        <fullName evidence="4">Asp23 family, cell envelope-related function</fullName>
    </recommendedName>
</protein>
<comment type="caution">
    <text evidence="2">The sequence shown here is derived from an EMBL/GenBank/DDBJ whole genome shotgun (WGS) entry which is preliminary data.</text>
</comment>
<feature type="region of interest" description="Disordered" evidence="1">
    <location>
        <begin position="1"/>
        <end position="50"/>
    </location>
</feature>
<evidence type="ECO:0008006" key="4">
    <source>
        <dbReference type="Google" id="ProtNLM"/>
    </source>
</evidence>
<feature type="compositionally biased region" description="Low complexity" evidence="1">
    <location>
        <begin position="1"/>
        <end position="21"/>
    </location>
</feature>
<name>A0ABV3XFB6_9ACTN</name>
<dbReference type="Proteomes" id="UP001560045">
    <property type="component" value="Unassembled WGS sequence"/>
</dbReference>